<dbReference type="EMBL" id="MIJY01000043">
    <property type="protein sequence ID" value="OEG10460.1"/>
    <property type="molecule type" value="Genomic_DNA"/>
</dbReference>
<name>A0A1E5GDX6_9ENTE</name>
<dbReference type="Pfam" id="PF05593">
    <property type="entry name" value="RHS_repeat"/>
    <property type="match status" value="1"/>
</dbReference>
<dbReference type="AlphaFoldDB" id="A0A1E5GDX6"/>
<dbReference type="PANTHER" id="PTHR32305">
    <property type="match status" value="1"/>
</dbReference>
<dbReference type="NCBIfam" id="TIGR03696">
    <property type="entry name" value="Rhs_assc_core"/>
    <property type="match status" value="1"/>
</dbReference>
<dbReference type="InterPro" id="IPR031325">
    <property type="entry name" value="RHS_repeat"/>
</dbReference>
<dbReference type="Proteomes" id="UP000095094">
    <property type="component" value="Unassembled WGS sequence"/>
</dbReference>
<dbReference type="InterPro" id="IPR006530">
    <property type="entry name" value="YD"/>
</dbReference>
<protein>
    <submittedName>
        <fullName evidence="1">Uncharacterized protein</fullName>
    </submittedName>
</protein>
<keyword evidence="2" id="KW-1185">Reference proteome</keyword>
<gene>
    <name evidence="1" type="ORF">BCR25_08245</name>
</gene>
<reference evidence="2" key="1">
    <citation type="submission" date="2016-09" db="EMBL/GenBank/DDBJ databases">
        <authorList>
            <person name="Gulvik C.A."/>
        </authorList>
    </citation>
    <scope>NUCLEOTIDE SEQUENCE [LARGE SCALE GENOMIC DNA]</scope>
    <source>
        <strain evidence="2">LMG 8895</strain>
    </source>
</reference>
<sequence length="719" mass="79616">MTTYLYDNVGNRIASELKVNGKSKGYTEWKQNADNELLSITGELGATYEYDANGHVSKKIRVTGEVITYIYDAEGRVIQESSNFGTQIGYYYDALGNRVTKAIGKETNRKLKTDLMEWMKGTAREAQLRLAPEDIILEEALNAKKDLKCLPLKNRTWIIDHTKNRRKEVEEKQKKSLPADTALEMIHYVNDYTQEYVSPLQQTMSTYQGYKKKTTEATLFYDQRETAIGDDLDTYHQDGLGSLITQTSNEEGTLYSSNLYQEYGRSERPIGEQVGYRSQYHENWKQQHLRAREYDTTTGRFQQLDTVVGETGNTVTQHKYIYANNNPLKYRDDAGRAGWLSNLWNGIKNTGKKVVNAVNKYIVKPIVNTVKKVVNTVAKVVKPIINAVASWFTGSSGGGNRAVYPSNFIGPLPVGAVRASSSGGSSYYGSSGSSYSTSSSTSMASTRIVWYGNQAYNLNDSTQYAQYVKKVNIDYTKKRAAARIKKQCESATKLSTSEKQQRKNLEKAFGKPNSRGQYYIPSLTGTGGGMWISLEEAKAKANTQIDWKNIVGVVGLAGLTILAPEITIPSFALAATPGGATAWVVAGTSTVSLAPATSIAGTISIAGIVGNGESNNDSDSDLDDWGGNNKQSDAEYHYKQHGDEVGAKDFNDYLRKANAFKDTVLSKGKAPIKEVFGKTPNVFRYNFNGKYIDLQHIMGTDSFGLPKIIDYKVISYGTI</sequence>
<dbReference type="InterPro" id="IPR022385">
    <property type="entry name" value="Rhs_assc_core"/>
</dbReference>
<dbReference type="NCBIfam" id="TIGR01643">
    <property type="entry name" value="YD_repeat_2x"/>
    <property type="match status" value="1"/>
</dbReference>
<evidence type="ECO:0000313" key="1">
    <source>
        <dbReference type="EMBL" id="OEG10460.1"/>
    </source>
</evidence>
<dbReference type="RefSeq" id="WP_069664241.1">
    <property type="nucleotide sequence ID" value="NZ_JBHUJJ010000001.1"/>
</dbReference>
<accession>A0A1E5GDX6</accession>
<proteinExistence type="predicted"/>
<dbReference type="Gene3D" id="2.180.10.10">
    <property type="entry name" value="RHS repeat-associated core"/>
    <property type="match status" value="2"/>
</dbReference>
<comment type="caution">
    <text evidence="1">The sequence shown here is derived from an EMBL/GenBank/DDBJ whole genome shotgun (WGS) entry which is preliminary data.</text>
</comment>
<organism evidence="1 2">
    <name type="scientific">Enterococcus termitis</name>
    <dbReference type="NCBI Taxonomy" id="332950"/>
    <lineage>
        <taxon>Bacteria</taxon>
        <taxon>Bacillati</taxon>
        <taxon>Bacillota</taxon>
        <taxon>Bacilli</taxon>
        <taxon>Lactobacillales</taxon>
        <taxon>Enterococcaceae</taxon>
        <taxon>Enterococcus</taxon>
    </lineage>
</organism>
<dbReference type="OrthoDB" id="9771173at2"/>
<dbReference type="InterPro" id="IPR050708">
    <property type="entry name" value="T6SS_VgrG/RHS"/>
</dbReference>
<dbReference type="PANTHER" id="PTHR32305:SF15">
    <property type="entry name" value="PROTEIN RHSA-RELATED"/>
    <property type="match status" value="1"/>
</dbReference>
<evidence type="ECO:0000313" key="2">
    <source>
        <dbReference type="Proteomes" id="UP000095094"/>
    </source>
</evidence>
<dbReference type="PATRIC" id="fig|332950.4.peg.746"/>